<dbReference type="GO" id="GO:0008168">
    <property type="term" value="F:methyltransferase activity"/>
    <property type="evidence" value="ECO:0007669"/>
    <property type="project" value="UniProtKB-KW"/>
</dbReference>
<feature type="domain" description="Methyltransferase type 12" evidence="2">
    <location>
        <begin position="101"/>
        <end position="197"/>
    </location>
</feature>
<dbReference type="PANTHER" id="PTHR43861:SF1">
    <property type="entry name" value="TRANS-ACONITATE 2-METHYLTRANSFERASE"/>
    <property type="match status" value="1"/>
</dbReference>
<dbReference type="EMBL" id="JAAKZW010000132">
    <property type="protein sequence ID" value="NGO79107.1"/>
    <property type="molecule type" value="Genomic_DNA"/>
</dbReference>
<evidence type="ECO:0000313" key="3">
    <source>
        <dbReference type="EMBL" id="NGO79107.1"/>
    </source>
</evidence>
<gene>
    <name evidence="3" type="ORF">G6045_26140</name>
</gene>
<organism evidence="3 4">
    <name type="scientific">Streptomyces mesophilus</name>
    <dbReference type="NCBI Taxonomy" id="1775132"/>
    <lineage>
        <taxon>Bacteria</taxon>
        <taxon>Bacillati</taxon>
        <taxon>Actinomycetota</taxon>
        <taxon>Actinomycetes</taxon>
        <taxon>Kitasatosporales</taxon>
        <taxon>Streptomycetaceae</taxon>
        <taxon>Streptomyces</taxon>
    </lineage>
</organism>
<dbReference type="Proteomes" id="UP000481109">
    <property type="component" value="Unassembled WGS sequence"/>
</dbReference>
<evidence type="ECO:0000259" key="2">
    <source>
        <dbReference type="Pfam" id="PF08242"/>
    </source>
</evidence>
<keyword evidence="4" id="KW-1185">Reference proteome</keyword>
<dbReference type="Gene3D" id="3.40.50.150">
    <property type="entry name" value="Vaccinia Virus protein VP39"/>
    <property type="match status" value="1"/>
</dbReference>
<comment type="caution">
    <text evidence="3">The sequence shown here is derived from an EMBL/GenBank/DDBJ whole genome shotgun (WGS) entry which is preliminary data.</text>
</comment>
<feature type="compositionally biased region" description="Basic and acidic residues" evidence="1">
    <location>
        <begin position="1"/>
        <end position="39"/>
    </location>
</feature>
<sequence>MAHDGHGNGTHDGHEGHGHGNHGHGDHGHGDHGHGDHGHGGSHTHAHAHAHAHESKDLDWGAMAEYLEQRATVFAPQYTGIIEDLKADLLERGHTPARIIDAGAGPGILTCRLAEAFPEAEAYAVDAARPLLERAQERAKSQGLDGRVRTHEAELPDGLDGIGPADVIWLGQSLHHMGDQQAALTRLAGALAPGGVLVLLEGGLSTRFLPRDFGFGRPGLENRIEAVRDNWFNEMRESLDGAKRETEHWPAMLAAAGLRPAATRSYLVDRPAPPAPEARAHILDTFTRSREMMGEHLDAEDRAALDRLLDPADELSLHRRDDVFVLGVQSVHFAVK</sequence>
<protein>
    <submittedName>
        <fullName evidence="3">Class I SAM-dependent methyltransferase</fullName>
    </submittedName>
</protein>
<accession>A0A6G4XQL6</accession>
<feature type="region of interest" description="Disordered" evidence="1">
    <location>
        <begin position="1"/>
        <end position="54"/>
    </location>
</feature>
<keyword evidence="3" id="KW-0808">Transferase</keyword>
<dbReference type="PANTHER" id="PTHR43861">
    <property type="entry name" value="TRANS-ACONITATE 2-METHYLTRANSFERASE-RELATED"/>
    <property type="match status" value="1"/>
</dbReference>
<dbReference type="GO" id="GO:0032259">
    <property type="term" value="P:methylation"/>
    <property type="evidence" value="ECO:0007669"/>
    <property type="project" value="UniProtKB-KW"/>
</dbReference>
<proteinExistence type="predicted"/>
<dbReference type="CDD" id="cd02440">
    <property type="entry name" value="AdoMet_MTases"/>
    <property type="match status" value="1"/>
</dbReference>
<keyword evidence="3" id="KW-0489">Methyltransferase</keyword>
<dbReference type="Pfam" id="PF08242">
    <property type="entry name" value="Methyltransf_12"/>
    <property type="match status" value="1"/>
</dbReference>
<evidence type="ECO:0000313" key="4">
    <source>
        <dbReference type="Proteomes" id="UP000481109"/>
    </source>
</evidence>
<reference evidence="3 4" key="1">
    <citation type="submission" date="2020-02" db="EMBL/GenBank/DDBJ databases">
        <title>Whole-genome analyses of novel actinobacteria.</title>
        <authorList>
            <person name="Sahin N."/>
            <person name="Tokatli A."/>
        </authorList>
    </citation>
    <scope>NUCLEOTIDE SEQUENCE [LARGE SCALE GENOMIC DNA]</scope>
    <source>
        <strain evidence="3 4">YC504</strain>
    </source>
</reference>
<name>A0A6G4XQL6_9ACTN</name>
<dbReference type="SUPFAM" id="SSF53335">
    <property type="entry name" value="S-adenosyl-L-methionine-dependent methyltransferases"/>
    <property type="match status" value="1"/>
</dbReference>
<dbReference type="AlphaFoldDB" id="A0A6G4XQL6"/>
<evidence type="ECO:0000256" key="1">
    <source>
        <dbReference type="SAM" id="MobiDB-lite"/>
    </source>
</evidence>
<feature type="compositionally biased region" description="Basic residues" evidence="1">
    <location>
        <begin position="40"/>
        <end position="50"/>
    </location>
</feature>
<dbReference type="RefSeq" id="WP_165334554.1">
    <property type="nucleotide sequence ID" value="NZ_JAAKZW010000132.1"/>
</dbReference>
<dbReference type="InterPro" id="IPR029063">
    <property type="entry name" value="SAM-dependent_MTases_sf"/>
</dbReference>
<dbReference type="GO" id="GO:0017000">
    <property type="term" value="P:antibiotic biosynthetic process"/>
    <property type="evidence" value="ECO:0007669"/>
    <property type="project" value="UniProtKB-ARBA"/>
</dbReference>
<dbReference type="InterPro" id="IPR013217">
    <property type="entry name" value="Methyltransf_12"/>
</dbReference>